<dbReference type="GO" id="GO:0008146">
    <property type="term" value="F:sulfotransferase activity"/>
    <property type="evidence" value="ECO:0007669"/>
    <property type="project" value="InterPro"/>
</dbReference>
<dbReference type="InterPro" id="IPR000863">
    <property type="entry name" value="Sulfotransferase_dom"/>
</dbReference>
<proteinExistence type="predicted"/>
<evidence type="ECO:0000259" key="1">
    <source>
        <dbReference type="Pfam" id="PF00685"/>
    </source>
</evidence>
<protein>
    <recommendedName>
        <fullName evidence="1">Sulfotransferase domain-containing protein</fullName>
    </recommendedName>
</protein>
<accession>A0A0F9TBZ8</accession>
<dbReference type="SUPFAM" id="SSF52540">
    <property type="entry name" value="P-loop containing nucleoside triphosphate hydrolases"/>
    <property type="match status" value="1"/>
</dbReference>
<sequence length="205" mass="24088">MSYGRHIHITGPARSGTTLMKNLMHCYLGTFVTLEERHPSLDLPRRINITKYPEDGPELYEEYPGLNVIYMARDPRDMYVSRLGEWRWWHDRVSREPGLFGSKVDDFLALAQDRRTFVVYYEELVSDPDRIQQEIADRFYLQEQHPFSDGHRWFLKERGLGVVRSPSTDSIGAWRRDENIGIVKQWMRSDPGVSRYIQAMGYEGA</sequence>
<gene>
    <name evidence="2" type="ORF">LCGC14_0747570</name>
</gene>
<organism evidence="2">
    <name type="scientific">marine sediment metagenome</name>
    <dbReference type="NCBI Taxonomy" id="412755"/>
    <lineage>
        <taxon>unclassified sequences</taxon>
        <taxon>metagenomes</taxon>
        <taxon>ecological metagenomes</taxon>
    </lineage>
</organism>
<comment type="caution">
    <text evidence="2">The sequence shown here is derived from an EMBL/GenBank/DDBJ whole genome shotgun (WGS) entry which is preliminary data.</text>
</comment>
<dbReference type="InterPro" id="IPR027417">
    <property type="entry name" value="P-loop_NTPase"/>
</dbReference>
<name>A0A0F9TBZ8_9ZZZZ</name>
<dbReference type="EMBL" id="LAZR01001787">
    <property type="protein sequence ID" value="KKN39033.1"/>
    <property type="molecule type" value="Genomic_DNA"/>
</dbReference>
<reference evidence="2" key="1">
    <citation type="journal article" date="2015" name="Nature">
        <title>Complex archaea that bridge the gap between prokaryotes and eukaryotes.</title>
        <authorList>
            <person name="Spang A."/>
            <person name="Saw J.H."/>
            <person name="Jorgensen S.L."/>
            <person name="Zaremba-Niedzwiedzka K."/>
            <person name="Martijn J."/>
            <person name="Lind A.E."/>
            <person name="van Eijk R."/>
            <person name="Schleper C."/>
            <person name="Guy L."/>
            <person name="Ettema T.J."/>
        </authorList>
    </citation>
    <scope>NUCLEOTIDE SEQUENCE</scope>
</reference>
<dbReference type="AlphaFoldDB" id="A0A0F9TBZ8"/>
<dbReference type="Gene3D" id="3.40.50.300">
    <property type="entry name" value="P-loop containing nucleotide triphosphate hydrolases"/>
    <property type="match status" value="1"/>
</dbReference>
<feature type="domain" description="Sulfotransferase" evidence="1">
    <location>
        <begin position="6"/>
        <end position="137"/>
    </location>
</feature>
<evidence type="ECO:0000313" key="2">
    <source>
        <dbReference type="EMBL" id="KKN39033.1"/>
    </source>
</evidence>
<dbReference type="Pfam" id="PF00685">
    <property type="entry name" value="Sulfotransfer_1"/>
    <property type="match status" value="1"/>
</dbReference>